<organism evidence="4 5">
    <name type="scientific">Stenotrophomonas oahuensis</name>
    <dbReference type="NCBI Taxonomy" id="3003271"/>
    <lineage>
        <taxon>Bacteria</taxon>
        <taxon>Pseudomonadati</taxon>
        <taxon>Pseudomonadota</taxon>
        <taxon>Gammaproteobacteria</taxon>
        <taxon>Lysobacterales</taxon>
        <taxon>Lysobacteraceae</taxon>
        <taxon>Stenotrophomonas</taxon>
    </lineage>
</organism>
<dbReference type="Pfam" id="PF01494">
    <property type="entry name" value="FAD_binding_3"/>
    <property type="match status" value="1"/>
</dbReference>
<sequence>MQQRSIAIIGYGTAGQTLSVLLSRDHHQVHVFERAPSPGPVGAGFLLQPSGLDVLWQMDLLPQVLQHGAAVRRLYGETPCGRAVMDMRYAGLHPHLHGIGMQRGALFSLLAQAWEFPQNLQAGTTIVEVDSERGRLRDAQGHWHGPYDLVIAADGAASTLRASVQGTQLDREYPWGALWCLLPCDEWPHLDELRQRYVAARKMIGMLPVGTRPGDDTPRLSFFWSLPRSQFAQWEQDGLPRWLEEIAALWPQAHMRLCALTDAGQLARAGYRDAVMHRWHHQRLVLAGDAAHAMSPQLGQGVNMALLDAVALRDALRAHTDRDAALLAYQARRKAHVAIYQFWSRWLTPLFQSDRDTVAQARDVLFGPMGRLPGGRGHMLRVLSGTQHGWWGKWALSPGFIDAMSPRSAD</sequence>
<evidence type="ECO:0000259" key="3">
    <source>
        <dbReference type="Pfam" id="PF01494"/>
    </source>
</evidence>
<dbReference type="PRINTS" id="PR00420">
    <property type="entry name" value="RNGMNOXGNASE"/>
</dbReference>
<proteinExistence type="predicted"/>
<dbReference type="PANTHER" id="PTHR43476">
    <property type="entry name" value="3-(3-HYDROXY-PHENYL)PROPIONATE/3-HYDROXYCINNAMIC ACID HYDROXYLASE"/>
    <property type="match status" value="1"/>
</dbReference>
<evidence type="ECO:0000313" key="5">
    <source>
        <dbReference type="Proteomes" id="UP001302072"/>
    </source>
</evidence>
<dbReference type="Gene3D" id="3.30.9.10">
    <property type="entry name" value="D-Amino Acid Oxidase, subunit A, domain 2"/>
    <property type="match status" value="1"/>
</dbReference>
<dbReference type="Proteomes" id="UP001302072">
    <property type="component" value="Chromosome"/>
</dbReference>
<dbReference type="PANTHER" id="PTHR43476:SF4">
    <property type="entry name" value="BLR0106 PROTEIN"/>
    <property type="match status" value="1"/>
</dbReference>
<accession>A0ABY9YS58</accession>
<keyword evidence="2" id="KW-0520">NAD</keyword>
<dbReference type="InterPro" id="IPR002938">
    <property type="entry name" value="FAD-bd"/>
</dbReference>
<evidence type="ECO:0000256" key="1">
    <source>
        <dbReference type="ARBA" id="ARBA00023002"/>
    </source>
</evidence>
<feature type="domain" description="FAD-binding" evidence="3">
    <location>
        <begin position="6"/>
        <end position="337"/>
    </location>
</feature>
<dbReference type="RefSeq" id="WP_311192176.1">
    <property type="nucleotide sequence ID" value="NZ_CP115541.1"/>
</dbReference>
<evidence type="ECO:0000256" key="2">
    <source>
        <dbReference type="ARBA" id="ARBA00023027"/>
    </source>
</evidence>
<keyword evidence="1" id="KW-0560">Oxidoreductase</keyword>
<dbReference type="InterPro" id="IPR036188">
    <property type="entry name" value="FAD/NAD-bd_sf"/>
</dbReference>
<gene>
    <name evidence="4" type="ORF">PDM29_01690</name>
</gene>
<dbReference type="SUPFAM" id="SSF51905">
    <property type="entry name" value="FAD/NAD(P)-binding domain"/>
    <property type="match status" value="1"/>
</dbReference>
<reference evidence="4 5" key="1">
    <citation type="submission" date="2022-12" db="EMBL/GenBank/DDBJ databases">
        <title>Two new species, Stenotrophomonas aracearum and Stenotrophomonas oahuensis, isolated from Anthurium (Araceae family) in Hawaii.</title>
        <authorList>
            <person name="Chunag S.C."/>
            <person name="Dobhal S."/>
            <person name="Alvarez A."/>
            <person name="Arif M."/>
        </authorList>
    </citation>
    <scope>NUCLEOTIDE SEQUENCE [LARGE SCALE GENOMIC DNA]</scope>
    <source>
        <strain evidence="4 5">A5586</strain>
    </source>
</reference>
<dbReference type="Gene3D" id="3.50.50.60">
    <property type="entry name" value="FAD/NAD(P)-binding domain"/>
    <property type="match status" value="1"/>
</dbReference>
<protein>
    <submittedName>
        <fullName evidence="4">NAD(P)/FAD-dependent oxidoreductase</fullName>
    </submittedName>
</protein>
<keyword evidence="5" id="KW-1185">Reference proteome</keyword>
<dbReference type="EMBL" id="CP115541">
    <property type="protein sequence ID" value="WNH53009.1"/>
    <property type="molecule type" value="Genomic_DNA"/>
</dbReference>
<dbReference type="InterPro" id="IPR050631">
    <property type="entry name" value="PheA/TfdB_FAD_monoxygenase"/>
</dbReference>
<evidence type="ECO:0000313" key="4">
    <source>
        <dbReference type="EMBL" id="WNH53009.1"/>
    </source>
</evidence>
<name>A0ABY9YS58_9GAMM</name>